<dbReference type="InterPro" id="IPR002110">
    <property type="entry name" value="Ankyrin_rpt"/>
</dbReference>
<gene>
    <name evidence="10" type="primary">LOC100374835</name>
</gene>
<dbReference type="PROSITE" id="PS50297">
    <property type="entry name" value="ANK_REP_REGION"/>
    <property type="match status" value="3"/>
</dbReference>
<evidence type="ECO:0000256" key="7">
    <source>
        <dbReference type="SAM" id="MobiDB-lite"/>
    </source>
</evidence>
<dbReference type="SMART" id="SM00233">
    <property type="entry name" value="PH"/>
    <property type="match status" value="1"/>
</dbReference>
<dbReference type="Proteomes" id="UP000694865">
    <property type="component" value="Unplaced"/>
</dbReference>
<dbReference type="SUPFAM" id="SSF50729">
    <property type="entry name" value="PH domain-like"/>
    <property type="match status" value="1"/>
</dbReference>
<name>A0ABM0MG46_SACKO</name>
<dbReference type="SUPFAM" id="SSF48403">
    <property type="entry name" value="Ankyrin repeat"/>
    <property type="match status" value="1"/>
</dbReference>
<feature type="region of interest" description="Disordered" evidence="7">
    <location>
        <begin position="817"/>
        <end position="850"/>
    </location>
</feature>
<keyword evidence="3" id="KW-0446">Lipid-binding</keyword>
<keyword evidence="9" id="KW-1185">Reference proteome</keyword>
<protein>
    <recommendedName>
        <fullName evidence="6">Oxysterol-binding protein</fullName>
    </recommendedName>
</protein>
<dbReference type="Gene3D" id="1.25.40.20">
    <property type="entry name" value="Ankyrin repeat-containing domain"/>
    <property type="match status" value="2"/>
</dbReference>
<reference evidence="10" key="1">
    <citation type="submission" date="2025-08" db="UniProtKB">
        <authorList>
            <consortium name="RefSeq"/>
        </authorList>
    </citation>
    <scope>IDENTIFICATION</scope>
    <source>
        <tissue evidence="10">Testes</tissue>
    </source>
</reference>
<feature type="repeat" description="ANK" evidence="4">
    <location>
        <begin position="46"/>
        <end position="78"/>
    </location>
</feature>
<evidence type="ECO:0000313" key="10">
    <source>
        <dbReference type="RefSeq" id="XP_006818987.1"/>
    </source>
</evidence>
<feature type="region of interest" description="Disordered" evidence="7">
    <location>
        <begin position="523"/>
        <end position="545"/>
    </location>
</feature>
<dbReference type="Pfam" id="PF00169">
    <property type="entry name" value="PH"/>
    <property type="match status" value="1"/>
</dbReference>
<feature type="domain" description="PH" evidence="8">
    <location>
        <begin position="236"/>
        <end position="336"/>
    </location>
</feature>
<keyword evidence="2 6" id="KW-0445">Lipid transport</keyword>
<evidence type="ECO:0000256" key="4">
    <source>
        <dbReference type="PROSITE-ProRule" id="PRU00023"/>
    </source>
</evidence>
<dbReference type="InterPro" id="IPR037239">
    <property type="entry name" value="OSBP_sf"/>
</dbReference>
<proteinExistence type="inferred from homology"/>
<keyword evidence="4" id="KW-0040">ANK repeat</keyword>
<dbReference type="PANTHER" id="PTHR10972:SF209">
    <property type="entry name" value="OXYSTEROL-BINDING PROTEIN"/>
    <property type="match status" value="1"/>
</dbReference>
<comment type="similarity">
    <text evidence="5">Belongs to the OSBP family.</text>
</comment>
<dbReference type="PROSITE" id="PS01013">
    <property type="entry name" value="OSBP"/>
    <property type="match status" value="1"/>
</dbReference>
<evidence type="ECO:0000313" key="9">
    <source>
        <dbReference type="Proteomes" id="UP000694865"/>
    </source>
</evidence>
<sequence length="1013" mass="115532">MNELEERLLYSARHGEHEVVKELLDLQKDGSIDLNINCKGRSKANNGWSALHLSCYFGHKEVVHLLLKYGVDVNIVNQVGDTPLHRAAYTGRTELVLLLIQYNADVAVINGEGHTPKNVTHVAEVKRLLEAAEKSQQRKTEEELLDAARDGDINTLTVLLKSSCPPNIQCTDVMGNGPLHCAAYRGHNEVAVVLLQNGIDPMLQNNNGQTALDLARSQSMRQLLDVKPIKAIQKDVVRFEGDLLKRSRLFGWRQYWVVLDKGVLSFFYKRADSTSGVKRQGFQYLALGTVIPKPDNEYIFSIRYSDHTLHNWMVGHADSSQISRQKWINAIESHIEYSNHYTTQSYMEDEEDIEDDLVPLGSMQDALQNAKAHQQVLERQVDGLTSLLNNLVEEKNAVKQGSYSMLNMKPKLFQMVESSRAMNTALSHCLSLMTQQEEVRKVQLQQEAEKCRVLQDALHILATEHHELQRSISPTFSVTSSHYVDAISDDEFFDAAELSDSSSHGDIMEEDFSTLDSFHSLRISEGESSHSPTKSPPREMNDNSENGAVATCVGAHSGYRTRLPVPMFNKDHFSLWTILKQCIGKELSKITMPVVFNEPLTFLQRMCEYLEHIHLLDKADACQDPIKRLEYVAAFATVACASNLDRVQKPFNPLLGETYEFVRKDMGFRLIAEQVSHHPPVSAFYADSPNWNFHGSVHPKLKFWGKSVEIQPKGLISVELTRHGEVYTWQNVNNCVHNIIVGKLWFEQYGQMEVTNHKTGDRAVINFKPSGWFGRELHRVDGYIIDRKKQKKLVLFGKWTDYLYSIDTGTYDRIKKHEKEERRSRSHRRGHAAQAKKETPSVDKSSSESIGDEHGAFCAGLFSHNQSSTDDETDSSMSTDNHFHTLLSDNPESHFLWRVPPRPEDSVQYYNFTYFAMSLNELKDDIKKGLPTTDSRLRPDLRMLENGDIDGASSEKHRLEEKQRAARKIRHKNKETWVPKWFTQGVSPETGSTDWIYNGKYWDKDYSTCPDIF</sequence>
<feature type="repeat" description="ANK" evidence="4">
    <location>
        <begin position="174"/>
        <end position="206"/>
    </location>
</feature>
<dbReference type="SMART" id="SM00248">
    <property type="entry name" value="ANK"/>
    <property type="match status" value="5"/>
</dbReference>
<evidence type="ECO:0000259" key="8">
    <source>
        <dbReference type="PROSITE" id="PS50003"/>
    </source>
</evidence>
<dbReference type="InterPro" id="IPR011993">
    <property type="entry name" value="PH-like_dom_sf"/>
</dbReference>
<dbReference type="PROSITE" id="PS50088">
    <property type="entry name" value="ANK_REPEAT"/>
    <property type="match status" value="3"/>
</dbReference>
<evidence type="ECO:0000256" key="6">
    <source>
        <dbReference type="RuleBase" id="RU003845"/>
    </source>
</evidence>
<dbReference type="InterPro" id="IPR036770">
    <property type="entry name" value="Ankyrin_rpt-contain_sf"/>
</dbReference>
<dbReference type="Gene3D" id="2.40.160.120">
    <property type="match status" value="1"/>
</dbReference>
<dbReference type="Pfam" id="PF12796">
    <property type="entry name" value="Ank_2"/>
    <property type="match status" value="2"/>
</dbReference>
<evidence type="ECO:0000256" key="5">
    <source>
        <dbReference type="RuleBase" id="RU003844"/>
    </source>
</evidence>
<dbReference type="InterPro" id="IPR018494">
    <property type="entry name" value="Oxysterol-bd_CS"/>
</dbReference>
<dbReference type="RefSeq" id="XP_006818987.1">
    <property type="nucleotide sequence ID" value="XM_006818924.1"/>
</dbReference>
<evidence type="ECO:0000256" key="2">
    <source>
        <dbReference type="ARBA" id="ARBA00023055"/>
    </source>
</evidence>
<dbReference type="Pfam" id="PF01237">
    <property type="entry name" value="Oxysterol_BP"/>
    <property type="match status" value="1"/>
</dbReference>
<dbReference type="PANTHER" id="PTHR10972">
    <property type="entry name" value="OXYSTEROL-BINDING PROTEIN-RELATED"/>
    <property type="match status" value="1"/>
</dbReference>
<dbReference type="SUPFAM" id="SSF144000">
    <property type="entry name" value="Oxysterol-binding protein-like"/>
    <property type="match status" value="1"/>
</dbReference>
<dbReference type="InterPro" id="IPR001849">
    <property type="entry name" value="PH_domain"/>
</dbReference>
<evidence type="ECO:0000256" key="3">
    <source>
        <dbReference type="ARBA" id="ARBA00023121"/>
    </source>
</evidence>
<organism evidence="9 10">
    <name type="scientific">Saccoglossus kowalevskii</name>
    <name type="common">Acorn worm</name>
    <dbReference type="NCBI Taxonomy" id="10224"/>
    <lineage>
        <taxon>Eukaryota</taxon>
        <taxon>Metazoa</taxon>
        <taxon>Hemichordata</taxon>
        <taxon>Enteropneusta</taxon>
        <taxon>Harrimaniidae</taxon>
        <taxon>Saccoglossus</taxon>
    </lineage>
</organism>
<keyword evidence="1 6" id="KW-0813">Transport</keyword>
<dbReference type="GeneID" id="100374835"/>
<dbReference type="Gene3D" id="3.30.70.3490">
    <property type="match status" value="1"/>
</dbReference>
<accession>A0ABM0MG46</accession>
<feature type="repeat" description="ANK" evidence="4">
    <location>
        <begin position="79"/>
        <end position="111"/>
    </location>
</feature>
<dbReference type="Gene3D" id="2.30.29.30">
    <property type="entry name" value="Pleckstrin-homology domain (PH domain)/Phosphotyrosine-binding domain (PTB)"/>
    <property type="match status" value="1"/>
</dbReference>
<evidence type="ECO:0000256" key="1">
    <source>
        <dbReference type="ARBA" id="ARBA00022448"/>
    </source>
</evidence>
<dbReference type="PROSITE" id="PS50003">
    <property type="entry name" value="PH_DOMAIN"/>
    <property type="match status" value="1"/>
</dbReference>
<dbReference type="InterPro" id="IPR000648">
    <property type="entry name" value="Oxysterol-bd"/>
</dbReference>